<dbReference type="SUPFAM" id="SSF55785">
    <property type="entry name" value="PYP-like sensor domain (PAS domain)"/>
    <property type="match status" value="1"/>
</dbReference>
<dbReference type="Proteomes" id="UP001500359">
    <property type="component" value="Unassembled WGS sequence"/>
</dbReference>
<dbReference type="InterPro" id="IPR011006">
    <property type="entry name" value="CheY-like_superfamily"/>
</dbReference>
<feature type="coiled-coil region" evidence="12">
    <location>
        <begin position="686"/>
        <end position="713"/>
    </location>
</feature>
<evidence type="ECO:0000256" key="12">
    <source>
        <dbReference type="SAM" id="Coils"/>
    </source>
</evidence>
<feature type="transmembrane region" description="Helical" evidence="13">
    <location>
        <begin position="344"/>
        <end position="364"/>
    </location>
</feature>
<dbReference type="InterPro" id="IPR004358">
    <property type="entry name" value="Sig_transdc_His_kin-like_C"/>
</dbReference>
<dbReference type="InterPro" id="IPR036890">
    <property type="entry name" value="HATPase_C_sf"/>
</dbReference>
<dbReference type="PANTHER" id="PTHR43047:SF9">
    <property type="entry name" value="HISTIDINE KINASE"/>
    <property type="match status" value="1"/>
</dbReference>
<dbReference type="Gene3D" id="1.20.1730.10">
    <property type="entry name" value="Sodium/glucose cotransporter"/>
    <property type="match status" value="1"/>
</dbReference>
<organism evidence="16 17">
    <name type="scientific">Aliiglaciecola litoralis</name>
    <dbReference type="NCBI Taxonomy" id="582857"/>
    <lineage>
        <taxon>Bacteria</taxon>
        <taxon>Pseudomonadati</taxon>
        <taxon>Pseudomonadota</taxon>
        <taxon>Gammaproteobacteria</taxon>
        <taxon>Alteromonadales</taxon>
        <taxon>Alteromonadaceae</taxon>
        <taxon>Aliiglaciecola</taxon>
    </lineage>
</organism>
<feature type="transmembrane region" description="Helical" evidence="13">
    <location>
        <begin position="9"/>
        <end position="28"/>
    </location>
</feature>
<feature type="modified residue" description="4-aspartylphosphate" evidence="11">
    <location>
        <position position="1024"/>
    </location>
</feature>
<protein>
    <recommendedName>
        <fullName evidence="4">histidine kinase</fullName>
        <ecNumber evidence="4">2.7.13.3</ecNumber>
    </recommendedName>
</protein>
<keyword evidence="17" id="KW-1185">Reference proteome</keyword>
<feature type="transmembrane region" description="Helical" evidence="13">
    <location>
        <begin position="244"/>
        <end position="268"/>
    </location>
</feature>
<keyword evidence="8 16" id="KW-0418">Kinase</keyword>
<dbReference type="SUPFAM" id="SSF47384">
    <property type="entry name" value="Homodimeric domain of signal transducing histidine kinase"/>
    <property type="match status" value="1"/>
</dbReference>
<evidence type="ECO:0000259" key="15">
    <source>
        <dbReference type="PROSITE" id="PS50110"/>
    </source>
</evidence>
<dbReference type="Pfam" id="PF12860">
    <property type="entry name" value="PAS_7"/>
    <property type="match status" value="1"/>
</dbReference>
<feature type="transmembrane region" description="Helical" evidence="13">
    <location>
        <begin position="442"/>
        <end position="464"/>
    </location>
</feature>
<evidence type="ECO:0000256" key="4">
    <source>
        <dbReference type="ARBA" id="ARBA00012438"/>
    </source>
</evidence>
<dbReference type="PROSITE" id="PS50109">
    <property type="entry name" value="HIS_KIN"/>
    <property type="match status" value="1"/>
</dbReference>
<feature type="transmembrane region" description="Helical" evidence="13">
    <location>
        <begin position="152"/>
        <end position="179"/>
    </location>
</feature>
<evidence type="ECO:0000256" key="1">
    <source>
        <dbReference type="ARBA" id="ARBA00000085"/>
    </source>
</evidence>
<feature type="transmembrane region" description="Helical" evidence="13">
    <location>
        <begin position="403"/>
        <end position="422"/>
    </location>
</feature>
<proteinExistence type="inferred from homology"/>
<feature type="transmembrane region" description="Helical" evidence="13">
    <location>
        <begin position="205"/>
        <end position="223"/>
    </location>
</feature>
<evidence type="ECO:0000313" key="16">
    <source>
        <dbReference type="EMBL" id="GAA0853244.1"/>
    </source>
</evidence>
<dbReference type="SMART" id="SM00387">
    <property type="entry name" value="HATPase_c"/>
    <property type="match status" value="1"/>
</dbReference>
<dbReference type="GO" id="GO:0016301">
    <property type="term" value="F:kinase activity"/>
    <property type="evidence" value="ECO:0007669"/>
    <property type="project" value="UniProtKB-KW"/>
</dbReference>
<evidence type="ECO:0000256" key="2">
    <source>
        <dbReference type="ARBA" id="ARBA00004141"/>
    </source>
</evidence>
<reference evidence="16 17" key="1">
    <citation type="journal article" date="2019" name="Int. J. Syst. Evol. Microbiol.">
        <title>The Global Catalogue of Microorganisms (GCM) 10K type strain sequencing project: providing services to taxonomists for standard genome sequencing and annotation.</title>
        <authorList>
            <consortium name="The Broad Institute Genomics Platform"/>
            <consortium name="The Broad Institute Genome Sequencing Center for Infectious Disease"/>
            <person name="Wu L."/>
            <person name="Ma J."/>
        </authorList>
    </citation>
    <scope>NUCLEOTIDE SEQUENCE [LARGE SCALE GENOMIC DNA]</scope>
    <source>
        <strain evidence="16 17">JCM 15896</strain>
    </source>
</reference>
<gene>
    <name evidence="16" type="ORF">GCM10009114_05540</name>
</gene>
<keyword evidence="10 13" id="KW-0472">Membrane</keyword>
<dbReference type="SUPFAM" id="SSF55874">
    <property type="entry name" value="ATPase domain of HSP90 chaperone/DNA topoisomerase II/histidine kinase"/>
    <property type="match status" value="1"/>
</dbReference>
<feature type="domain" description="Response regulatory" evidence="15">
    <location>
        <begin position="975"/>
        <end position="1100"/>
    </location>
</feature>
<feature type="transmembrane region" description="Helical" evidence="13">
    <location>
        <begin position="290"/>
        <end position="323"/>
    </location>
</feature>
<dbReference type="InterPro" id="IPR003661">
    <property type="entry name" value="HisK_dim/P_dom"/>
</dbReference>
<comment type="catalytic activity">
    <reaction evidence="1">
        <text>ATP + protein L-histidine = ADP + protein N-phospho-L-histidine.</text>
        <dbReference type="EC" id="2.7.13.3"/>
    </reaction>
</comment>
<name>A0ABN1LD55_9ALTE</name>
<dbReference type="Pfam" id="PF02518">
    <property type="entry name" value="HATPase_c"/>
    <property type="match status" value="1"/>
</dbReference>
<evidence type="ECO:0000313" key="17">
    <source>
        <dbReference type="Proteomes" id="UP001500359"/>
    </source>
</evidence>
<dbReference type="Pfam" id="PF00512">
    <property type="entry name" value="HisKA"/>
    <property type="match status" value="1"/>
</dbReference>
<dbReference type="CDD" id="cd10322">
    <property type="entry name" value="SLC5sbd"/>
    <property type="match status" value="1"/>
</dbReference>
<keyword evidence="9 13" id="KW-1133">Transmembrane helix</keyword>
<dbReference type="SMART" id="SM00448">
    <property type="entry name" value="REC"/>
    <property type="match status" value="1"/>
</dbReference>
<keyword evidence="5 11" id="KW-0597">Phosphoprotein</keyword>
<dbReference type="EMBL" id="BAAAFD010000001">
    <property type="protein sequence ID" value="GAA0853244.1"/>
    <property type="molecule type" value="Genomic_DNA"/>
</dbReference>
<dbReference type="InterPro" id="IPR035965">
    <property type="entry name" value="PAS-like_dom_sf"/>
</dbReference>
<accession>A0ABN1LD55</accession>
<dbReference type="PANTHER" id="PTHR43047">
    <property type="entry name" value="TWO-COMPONENT HISTIDINE PROTEIN KINASE"/>
    <property type="match status" value="1"/>
</dbReference>
<sequence>MDKSKPHPFIYSLALGVHCTSWAFFGTTTQATQYGWAFVPTYLGVIFVMLFGFTVVKKIARLSQQHNVSSLADFIGMQYQHSILLTTSVTILCFFGVVPYVALQLDSVVDGLKLLTNESSTNMGLYVAMTLAILAIFLGARSFELVGKKPGLMLTIAFASLLKLITLVSVGLYVCYVVFDGVFDLLGQAQTNPAANTIIKAEPAVWVYLSHVLLGICAMFCLPRQFHVNFVENKSDTELHTARWLLPAYLVMMTAFVLPIGIAGHILFSEQQVSTDSYALAIPLFANQTGIALASFIGGLAAATSMVVVACLAVGIMISNNLVTPLWLKMRIVNQRQDALTPKVILWIRRITIASVLAVSYLYHRDVSSGTPLVNSGIIAMALLAQTLPMMLLGLYWSRANRYAALLGLFVGATGWLIWLLWPSITSSYYFDPKPTDLDLGKGFVFSLLANICCYAIVAMVLAYKNKNVASPTDSVTNNSVRVIKIDRLLALTQNVLSEKERQSLNIQPALLSSQSYASLALINDIENALASKIGGASARILISAISEQDQVPLPELVGWMEEATQTFQFNHEILQSSVQHIHQGISVIDPDLKLIAWNQRYIELFDYPADFIKAGLSMRELLEFNAKRGLLGGKQDSPQEIEKRIDYIRQGSLYKHVRKQPNGKVIELNGSPLPGGGYVTTYSDISEYIRIQDQLEQAKSQLELRVAQRTKELNQSNQALSIAKLQAEQANDSKTKFLAAAGHDLMQPFNAASLFGEMIQQKSTDPEIKQLSQSLNDSLVSAEELLSLLLDMTKLESGVLQTHVQDFCIDEVLSGLANEFAIIAEQKGIELHYVKSSLSVRSDKTLLRRIVQNLLSNAVRYTQQGKIVLGCKRQAGSLKISVLDTGLGISNQDQKHIFEEFKQLGEQHTSIGLGLGLTIVDKLASLLDHPITVKSQLGKGSHFSIQVPIVKSIKTAVHFKKEMALNQLILQGKTILLAENDPQTCEAVSQLLTSWGALVISITRVEEIEEKIRDVNIDLMILDYHLDENQTGIDIANEVRRVVSLQRGRQNNAQSTIIGILNSSDRSDEIRTQALENELLFLPKPLKSAALKRMLRQSKVVSQD</sequence>
<comment type="caution">
    <text evidence="16">The sequence shown here is derived from an EMBL/GenBank/DDBJ whole genome shotgun (WGS) entry which is preliminary data.</text>
</comment>
<dbReference type="InterPro" id="IPR005467">
    <property type="entry name" value="His_kinase_dom"/>
</dbReference>
<evidence type="ECO:0000256" key="13">
    <source>
        <dbReference type="SAM" id="Phobius"/>
    </source>
</evidence>
<feature type="transmembrane region" description="Helical" evidence="13">
    <location>
        <begin position="34"/>
        <end position="56"/>
    </location>
</feature>
<evidence type="ECO:0000256" key="11">
    <source>
        <dbReference type="PROSITE-ProRule" id="PRU00169"/>
    </source>
</evidence>
<evidence type="ECO:0000259" key="14">
    <source>
        <dbReference type="PROSITE" id="PS50109"/>
    </source>
</evidence>
<comment type="subcellular location">
    <subcellularLocation>
        <location evidence="2">Membrane</location>
        <topology evidence="2">Multi-pass membrane protein</topology>
    </subcellularLocation>
</comment>
<dbReference type="Gene3D" id="3.40.50.2300">
    <property type="match status" value="1"/>
</dbReference>
<evidence type="ECO:0000256" key="5">
    <source>
        <dbReference type="ARBA" id="ARBA00022553"/>
    </source>
</evidence>
<feature type="transmembrane region" description="Helical" evidence="13">
    <location>
        <begin position="83"/>
        <end position="103"/>
    </location>
</feature>
<dbReference type="Gene3D" id="1.10.287.130">
    <property type="match status" value="1"/>
</dbReference>
<dbReference type="RefSeq" id="WP_343856284.1">
    <property type="nucleotide sequence ID" value="NZ_BAAAFD010000001.1"/>
</dbReference>
<evidence type="ECO:0000256" key="6">
    <source>
        <dbReference type="ARBA" id="ARBA00022679"/>
    </source>
</evidence>
<evidence type="ECO:0000256" key="7">
    <source>
        <dbReference type="ARBA" id="ARBA00022692"/>
    </source>
</evidence>
<dbReference type="InterPro" id="IPR001734">
    <property type="entry name" value="Na/solute_symporter"/>
</dbReference>
<feature type="transmembrane region" description="Helical" evidence="13">
    <location>
        <begin position="123"/>
        <end position="140"/>
    </location>
</feature>
<comment type="similarity">
    <text evidence="3">Belongs to the sodium:solute symporter (SSF) (TC 2.A.21) family.</text>
</comment>
<dbReference type="PROSITE" id="PS50283">
    <property type="entry name" value="NA_SOLUT_SYMP_3"/>
    <property type="match status" value="1"/>
</dbReference>
<keyword evidence="6" id="KW-0808">Transferase</keyword>
<dbReference type="SMART" id="SM00388">
    <property type="entry name" value="HisKA"/>
    <property type="match status" value="1"/>
</dbReference>
<keyword evidence="12" id="KW-0175">Coiled coil</keyword>
<dbReference type="Gene3D" id="3.30.565.10">
    <property type="entry name" value="Histidine kinase-like ATPase, C-terminal domain"/>
    <property type="match status" value="1"/>
</dbReference>
<dbReference type="InterPro" id="IPR038377">
    <property type="entry name" value="Na/Glc_symporter_sf"/>
</dbReference>
<evidence type="ECO:0000256" key="9">
    <source>
        <dbReference type="ARBA" id="ARBA00022989"/>
    </source>
</evidence>
<keyword evidence="7 13" id="KW-0812">Transmembrane</keyword>
<dbReference type="InterPro" id="IPR003594">
    <property type="entry name" value="HATPase_dom"/>
</dbReference>
<dbReference type="InterPro" id="IPR001789">
    <property type="entry name" value="Sig_transdc_resp-reg_receiver"/>
</dbReference>
<dbReference type="SUPFAM" id="SSF52172">
    <property type="entry name" value="CheY-like"/>
    <property type="match status" value="1"/>
</dbReference>
<dbReference type="EC" id="2.7.13.3" evidence="4"/>
<evidence type="ECO:0000256" key="3">
    <source>
        <dbReference type="ARBA" id="ARBA00006434"/>
    </source>
</evidence>
<evidence type="ECO:0000256" key="10">
    <source>
        <dbReference type="ARBA" id="ARBA00023136"/>
    </source>
</evidence>
<evidence type="ECO:0000256" key="8">
    <source>
        <dbReference type="ARBA" id="ARBA00022777"/>
    </source>
</evidence>
<feature type="domain" description="Histidine kinase" evidence="14">
    <location>
        <begin position="741"/>
        <end position="952"/>
    </location>
</feature>
<dbReference type="CDD" id="cd00156">
    <property type="entry name" value="REC"/>
    <property type="match status" value="1"/>
</dbReference>
<dbReference type="Gene3D" id="3.30.450.20">
    <property type="entry name" value="PAS domain"/>
    <property type="match status" value="1"/>
</dbReference>
<dbReference type="InterPro" id="IPR036097">
    <property type="entry name" value="HisK_dim/P_sf"/>
</dbReference>
<dbReference type="PROSITE" id="PS50110">
    <property type="entry name" value="RESPONSE_REGULATORY"/>
    <property type="match status" value="1"/>
</dbReference>
<dbReference type="PRINTS" id="PR00344">
    <property type="entry name" value="BCTRLSENSOR"/>
</dbReference>
<feature type="transmembrane region" description="Helical" evidence="13">
    <location>
        <begin position="376"/>
        <end position="396"/>
    </location>
</feature>